<organism evidence="1 2">
    <name type="scientific">Massiliimalia timonensis</name>
    <dbReference type="NCBI Taxonomy" id="1987501"/>
    <lineage>
        <taxon>Bacteria</taxon>
        <taxon>Bacillati</taxon>
        <taxon>Bacillota</taxon>
        <taxon>Clostridia</taxon>
        <taxon>Eubacteriales</taxon>
        <taxon>Oscillospiraceae</taxon>
        <taxon>Massiliimalia</taxon>
    </lineage>
</organism>
<accession>A0A8J6P3G2</accession>
<gene>
    <name evidence="1" type="ORF">H8702_12830</name>
</gene>
<keyword evidence="2" id="KW-1185">Reference proteome</keyword>
<sequence length="86" mass="9842">MFLLTPSQNFEARSEQVCMAESERMTVVYIPYHDKITILRGLSEYMVKLFALGSKKVILPLMSVYDGKTKLHLSDLNEDMLLIASK</sequence>
<dbReference type="Proteomes" id="UP000632659">
    <property type="component" value="Unassembled WGS sequence"/>
</dbReference>
<protein>
    <submittedName>
        <fullName evidence="1">Uncharacterized protein</fullName>
    </submittedName>
</protein>
<dbReference type="AlphaFoldDB" id="A0A8J6P3G2"/>
<name>A0A8J6P3G2_9FIRM</name>
<dbReference type="EMBL" id="JACRTL010000009">
    <property type="protein sequence ID" value="MBC8611976.1"/>
    <property type="molecule type" value="Genomic_DNA"/>
</dbReference>
<comment type="caution">
    <text evidence="1">The sequence shown here is derived from an EMBL/GenBank/DDBJ whole genome shotgun (WGS) entry which is preliminary data.</text>
</comment>
<evidence type="ECO:0000313" key="1">
    <source>
        <dbReference type="EMBL" id="MBC8611976.1"/>
    </source>
</evidence>
<evidence type="ECO:0000313" key="2">
    <source>
        <dbReference type="Proteomes" id="UP000632659"/>
    </source>
</evidence>
<reference evidence="1" key="1">
    <citation type="submission" date="2020-08" db="EMBL/GenBank/DDBJ databases">
        <title>Genome public.</title>
        <authorList>
            <person name="Liu C."/>
            <person name="Sun Q."/>
        </authorList>
    </citation>
    <scope>NUCLEOTIDE SEQUENCE</scope>
    <source>
        <strain evidence="1">NSJ-15</strain>
    </source>
</reference>
<proteinExistence type="predicted"/>
<dbReference type="RefSeq" id="WP_178085743.1">
    <property type="nucleotide sequence ID" value="NZ_JACRTL010000009.1"/>
</dbReference>